<organism evidence="2 3">
    <name type="scientific">Aspergillus keveii</name>
    <dbReference type="NCBI Taxonomy" id="714993"/>
    <lineage>
        <taxon>Eukaryota</taxon>
        <taxon>Fungi</taxon>
        <taxon>Dikarya</taxon>
        <taxon>Ascomycota</taxon>
        <taxon>Pezizomycotina</taxon>
        <taxon>Eurotiomycetes</taxon>
        <taxon>Eurotiomycetidae</taxon>
        <taxon>Eurotiales</taxon>
        <taxon>Aspergillaceae</taxon>
        <taxon>Aspergillus</taxon>
        <taxon>Aspergillus subgen. Nidulantes</taxon>
    </lineage>
</organism>
<gene>
    <name evidence="2" type="ORF">BJX66DRAFT_343651</name>
</gene>
<feature type="compositionally biased region" description="Low complexity" evidence="1">
    <location>
        <begin position="129"/>
        <end position="140"/>
    </location>
</feature>
<feature type="compositionally biased region" description="Low complexity" evidence="1">
    <location>
        <begin position="256"/>
        <end position="266"/>
    </location>
</feature>
<evidence type="ECO:0000313" key="2">
    <source>
        <dbReference type="EMBL" id="KAL2784866.1"/>
    </source>
</evidence>
<feature type="region of interest" description="Disordered" evidence="1">
    <location>
        <begin position="239"/>
        <end position="312"/>
    </location>
</feature>
<keyword evidence="3" id="KW-1185">Reference proteome</keyword>
<reference evidence="2 3" key="1">
    <citation type="submission" date="2024-07" db="EMBL/GenBank/DDBJ databases">
        <title>Section-level genome sequencing and comparative genomics of Aspergillus sections Usti and Cavernicolus.</title>
        <authorList>
            <consortium name="Lawrence Berkeley National Laboratory"/>
            <person name="Nybo J.L."/>
            <person name="Vesth T.C."/>
            <person name="Theobald S."/>
            <person name="Frisvad J.C."/>
            <person name="Larsen T.O."/>
            <person name="Kjaerboelling I."/>
            <person name="Rothschild-Mancinelli K."/>
            <person name="Lyhne E.K."/>
            <person name="Kogle M.E."/>
            <person name="Barry K."/>
            <person name="Clum A."/>
            <person name="Na H."/>
            <person name="Ledsgaard L."/>
            <person name="Lin J."/>
            <person name="Lipzen A."/>
            <person name="Kuo A."/>
            <person name="Riley R."/>
            <person name="Mondo S."/>
            <person name="Labutti K."/>
            <person name="Haridas S."/>
            <person name="Pangalinan J."/>
            <person name="Salamov A.A."/>
            <person name="Simmons B.A."/>
            <person name="Magnuson J.K."/>
            <person name="Chen J."/>
            <person name="Drula E."/>
            <person name="Henrissat B."/>
            <person name="Wiebenga A."/>
            <person name="Lubbers R.J."/>
            <person name="Gomes A.C."/>
            <person name="Makela M.R."/>
            <person name="Stajich J."/>
            <person name="Grigoriev I.V."/>
            <person name="Mortensen U.H."/>
            <person name="De Vries R.P."/>
            <person name="Baker S.E."/>
            <person name="Andersen M.R."/>
        </authorList>
    </citation>
    <scope>NUCLEOTIDE SEQUENCE [LARGE SCALE GENOMIC DNA]</scope>
    <source>
        <strain evidence="2 3">CBS 209.92</strain>
    </source>
</reference>
<dbReference type="Proteomes" id="UP001610563">
    <property type="component" value="Unassembled WGS sequence"/>
</dbReference>
<feature type="region of interest" description="Disordered" evidence="1">
    <location>
        <begin position="1"/>
        <end position="162"/>
    </location>
</feature>
<sequence>MARKKSVVDQGSAALTAPDPLPFTLPRRKSMRLAQTFSPKPEPIKNEQEIADTEEETMSLDTPMPRTELGLSKLEVAIPSKKTSRRSASSSVATEDTSADGMTGYDTPATSVAVTPAESDVGGPKKRVSASARVRALRSSTMSLQRQRVKRPLPTDADDYFTSESGDAALARSLQIQEYRETQSKRQKTQNDVDIASFTDDDDLSDSNDDEIYRELFNQPVPQRKARVSLRSTKRRVVLDSDDMTDDSAEDDVYQDASDSSTSASSLNEEELPAVQRATGVQNTGNNRASHPRRQWSGSAAARALASGMSYR</sequence>
<accession>A0ABR4FNM4</accession>
<feature type="compositionally biased region" description="Low complexity" evidence="1">
    <location>
        <begin position="297"/>
        <end position="312"/>
    </location>
</feature>
<name>A0ABR4FNM4_9EURO</name>
<feature type="region of interest" description="Disordered" evidence="1">
    <location>
        <begin position="181"/>
        <end position="207"/>
    </location>
</feature>
<feature type="compositionally biased region" description="Polar residues" evidence="1">
    <location>
        <begin position="279"/>
        <end position="289"/>
    </location>
</feature>
<feature type="compositionally biased region" description="Acidic residues" evidence="1">
    <location>
        <begin position="49"/>
        <end position="58"/>
    </location>
</feature>
<protein>
    <submittedName>
        <fullName evidence="2">Uncharacterized protein</fullName>
    </submittedName>
</protein>
<comment type="caution">
    <text evidence="2">The sequence shown here is derived from an EMBL/GenBank/DDBJ whole genome shotgun (WGS) entry which is preliminary data.</text>
</comment>
<dbReference type="EMBL" id="JBFTWV010000164">
    <property type="protein sequence ID" value="KAL2784866.1"/>
    <property type="molecule type" value="Genomic_DNA"/>
</dbReference>
<evidence type="ECO:0000313" key="3">
    <source>
        <dbReference type="Proteomes" id="UP001610563"/>
    </source>
</evidence>
<proteinExistence type="predicted"/>
<evidence type="ECO:0000256" key="1">
    <source>
        <dbReference type="SAM" id="MobiDB-lite"/>
    </source>
</evidence>
<feature type="non-terminal residue" evidence="2">
    <location>
        <position position="312"/>
    </location>
</feature>
<feature type="compositionally biased region" description="Acidic residues" evidence="1">
    <location>
        <begin position="240"/>
        <end position="254"/>
    </location>
</feature>